<accession>A0ABR2W9S0</accession>
<dbReference type="InterPro" id="IPR036291">
    <property type="entry name" value="NAD(P)-bd_dom_sf"/>
</dbReference>
<gene>
    <name evidence="1" type="ORF">K7432_001364</name>
</gene>
<evidence type="ECO:0000313" key="2">
    <source>
        <dbReference type="Proteomes" id="UP001479436"/>
    </source>
</evidence>
<dbReference type="PANTHER" id="PTHR43313:SF1">
    <property type="entry name" value="3BETA-HYDROXYSTEROID DEHYDROGENASE DHS-16"/>
    <property type="match status" value="1"/>
</dbReference>
<keyword evidence="2" id="KW-1185">Reference proteome</keyword>
<dbReference type="Pfam" id="PF00106">
    <property type="entry name" value="adh_short"/>
    <property type="match status" value="1"/>
</dbReference>
<dbReference type="PANTHER" id="PTHR43313">
    <property type="entry name" value="SHORT-CHAIN DEHYDROGENASE/REDUCTASE FAMILY 9C"/>
    <property type="match status" value="1"/>
</dbReference>
<dbReference type="Proteomes" id="UP001479436">
    <property type="component" value="Unassembled WGS sequence"/>
</dbReference>
<proteinExistence type="predicted"/>
<dbReference type="Gene3D" id="3.40.50.720">
    <property type="entry name" value="NAD(P)-binding Rossmann-like Domain"/>
    <property type="match status" value="1"/>
</dbReference>
<name>A0ABR2W9S0_9FUNG</name>
<reference evidence="1 2" key="1">
    <citation type="submission" date="2023-04" db="EMBL/GenBank/DDBJ databases">
        <title>Genome of Basidiobolus ranarum AG-B5.</title>
        <authorList>
            <person name="Stajich J.E."/>
            <person name="Carter-House D."/>
            <person name="Gryganskyi A."/>
        </authorList>
    </citation>
    <scope>NUCLEOTIDE SEQUENCE [LARGE SCALE GENOMIC DNA]</scope>
    <source>
        <strain evidence="1 2">AG-B5</strain>
    </source>
</reference>
<comment type="caution">
    <text evidence="1">The sequence shown here is derived from an EMBL/GenBank/DDBJ whole genome shotgun (WGS) entry which is preliminary data.</text>
</comment>
<evidence type="ECO:0000313" key="1">
    <source>
        <dbReference type="EMBL" id="KAK9728048.1"/>
    </source>
</evidence>
<sequence>MTTLSTMILHFLERILYILHYYKNLLAYFLLDGTPPLLVHYPTKSVHPAVMIARAGCGAGRDMAIHLSKQGYTVLAGIRNQEEGEILKELAKRIFSEDSSTVQRNGKILPVIVDLSSPPTIIKAKKYIFSTLKELDIPLIALINNAGINSSLPNELQSHAYIKHALEVRLFGAVKLTQELIPLLSESKGRIINVGSMTQWILYRNSGIHGPTKSAVELITDVWHKELRKVGIVSCIIEPGVYRSAFQEPYQKTLTEDFVDLAETIFTGMLDETMLKYYVDGLEEMSTRVEHLAKVAPTPELVINALVHGLTSRWPKHVYTVGWDARLLKLIKITIGRSLWESAMS</sequence>
<dbReference type="InterPro" id="IPR002347">
    <property type="entry name" value="SDR_fam"/>
</dbReference>
<protein>
    <submittedName>
        <fullName evidence="1">Uncharacterized protein</fullName>
    </submittedName>
</protein>
<dbReference type="SUPFAM" id="SSF51735">
    <property type="entry name" value="NAD(P)-binding Rossmann-fold domains"/>
    <property type="match status" value="1"/>
</dbReference>
<dbReference type="PRINTS" id="PR00081">
    <property type="entry name" value="GDHRDH"/>
</dbReference>
<dbReference type="EMBL" id="JASJQH010006905">
    <property type="protein sequence ID" value="KAK9728048.1"/>
    <property type="molecule type" value="Genomic_DNA"/>
</dbReference>
<organism evidence="1 2">
    <name type="scientific">Basidiobolus ranarum</name>
    <dbReference type="NCBI Taxonomy" id="34480"/>
    <lineage>
        <taxon>Eukaryota</taxon>
        <taxon>Fungi</taxon>
        <taxon>Fungi incertae sedis</taxon>
        <taxon>Zoopagomycota</taxon>
        <taxon>Entomophthoromycotina</taxon>
        <taxon>Basidiobolomycetes</taxon>
        <taxon>Basidiobolales</taxon>
        <taxon>Basidiobolaceae</taxon>
        <taxon>Basidiobolus</taxon>
    </lineage>
</organism>